<sequence length="57" mass="6354">MQKKSGILKIPLPSTITCTICAQVTVINKKTGGRTTGRQFLLFLMDKIIIHNSFFLS</sequence>
<evidence type="ECO:0008006" key="3">
    <source>
        <dbReference type="Google" id="ProtNLM"/>
    </source>
</evidence>
<proteinExistence type="predicted"/>
<dbReference type="EMBL" id="AWSU01000105">
    <property type="protein sequence ID" value="ERI78858.1"/>
    <property type="molecule type" value="Genomic_DNA"/>
</dbReference>
<organism evidence="1 2">
    <name type="scientific">[Clostridium] symbiosum ATCC 14940</name>
    <dbReference type="NCBI Taxonomy" id="411472"/>
    <lineage>
        <taxon>Bacteria</taxon>
        <taxon>Bacillati</taxon>
        <taxon>Bacillota</taxon>
        <taxon>Clostridia</taxon>
        <taxon>Lachnospirales</taxon>
        <taxon>Lachnospiraceae</taxon>
        <taxon>Otoolea</taxon>
    </lineage>
</organism>
<protein>
    <recommendedName>
        <fullName evidence="3">Transposase</fullName>
    </recommendedName>
</protein>
<gene>
    <name evidence="1" type="ORF">CLOSYM_01248</name>
</gene>
<dbReference type="AlphaFoldDB" id="A0ABC9U0W9"/>
<evidence type="ECO:0000313" key="1">
    <source>
        <dbReference type="EMBL" id="ERI78858.1"/>
    </source>
</evidence>
<reference evidence="1 2" key="1">
    <citation type="submission" date="2013-07" db="EMBL/GenBank/DDBJ databases">
        <authorList>
            <person name="Weinstock G."/>
            <person name="Sodergren E."/>
            <person name="Wylie T."/>
            <person name="Fulton L."/>
            <person name="Fulton R."/>
            <person name="Fronick C."/>
            <person name="O'Laughlin M."/>
            <person name="Godfrey J."/>
            <person name="Miner T."/>
            <person name="Herter B."/>
            <person name="Appelbaum E."/>
            <person name="Cordes M."/>
            <person name="Lek S."/>
            <person name="Wollam A."/>
            <person name="Pepin K.H."/>
            <person name="Palsikar V.B."/>
            <person name="Mitreva M."/>
            <person name="Wilson R.K."/>
        </authorList>
    </citation>
    <scope>NUCLEOTIDE SEQUENCE [LARGE SCALE GENOMIC DNA]</scope>
    <source>
        <strain evidence="1 2">ATCC 14940</strain>
    </source>
</reference>
<comment type="caution">
    <text evidence="1">The sequence shown here is derived from an EMBL/GenBank/DDBJ whole genome shotgun (WGS) entry which is preliminary data.</text>
</comment>
<evidence type="ECO:0000313" key="2">
    <source>
        <dbReference type="Proteomes" id="UP000016491"/>
    </source>
</evidence>
<name>A0ABC9U0W9_CLOSY</name>
<accession>A0ABC9U0W9</accession>
<dbReference type="Proteomes" id="UP000016491">
    <property type="component" value="Unassembled WGS sequence"/>
</dbReference>